<reference evidence="2" key="1">
    <citation type="journal article" date="2017" name="Plant J.">
        <title>The pomegranate (Punica granatum L.) genome and the genomics of punicalagin biosynthesis.</title>
        <authorList>
            <person name="Qin G."/>
            <person name="Xu C."/>
            <person name="Ming R."/>
            <person name="Tang H."/>
            <person name="Guyot R."/>
            <person name="Kramer E.M."/>
            <person name="Hu Y."/>
            <person name="Yi X."/>
            <person name="Qi Y."/>
            <person name="Xu X."/>
            <person name="Gao Z."/>
            <person name="Pan H."/>
            <person name="Jian J."/>
            <person name="Tian Y."/>
            <person name="Yue Z."/>
            <person name="Xu Y."/>
        </authorList>
    </citation>
    <scope>NUCLEOTIDE SEQUENCE [LARGE SCALE GENOMIC DNA]</scope>
    <source>
        <strain evidence="2">cv. Dabenzi</strain>
    </source>
</reference>
<evidence type="ECO:0000313" key="2">
    <source>
        <dbReference type="Proteomes" id="UP000197138"/>
    </source>
</evidence>
<proteinExistence type="predicted"/>
<sequence length="338" mass="37545">MHPDQARVACGIAGTQFQLGRMVFPLDDGRLGELHLSGFGGETSGPGQVNNCTAMRKGKRVIGGPPWDGIPGRDVMLTVHDSLFLVSNNGKLLQFIVSHRKFKWKDCKNPMSTKIGSIIDQEQFRKNIVFVVGRNGRLYQYNKVTELWHEHSQSHHLVLSRLPGTAMRPLPASLAGSVFMLSEDGGLVEYRWNTVDGWSWVEHGTPKIGVTLVGSPGPCFQESQLFLIGSDGAVYLRYMDQTMWKWENLGYPLPAVFGDETQAEAKQGKDDICMNGDFNAATKRKAINCDPKVAPTRPIPFSEDSVIFELRDGREEVPDAQKDNKNEAENNRVVAIAC</sequence>
<accession>A0A218WLQ3</accession>
<dbReference type="AlphaFoldDB" id="A0A218WLQ3"/>
<dbReference type="PANTHER" id="PTHR36893:SF1">
    <property type="entry name" value="BULB-TYPE LECTIN DOMAIN-CONTAINING PROTEIN"/>
    <property type="match status" value="1"/>
</dbReference>
<organism evidence="1 2">
    <name type="scientific">Punica granatum</name>
    <name type="common">Pomegranate</name>
    <dbReference type="NCBI Taxonomy" id="22663"/>
    <lineage>
        <taxon>Eukaryota</taxon>
        <taxon>Viridiplantae</taxon>
        <taxon>Streptophyta</taxon>
        <taxon>Embryophyta</taxon>
        <taxon>Tracheophyta</taxon>
        <taxon>Spermatophyta</taxon>
        <taxon>Magnoliopsida</taxon>
        <taxon>eudicotyledons</taxon>
        <taxon>Gunneridae</taxon>
        <taxon>Pentapetalae</taxon>
        <taxon>rosids</taxon>
        <taxon>malvids</taxon>
        <taxon>Myrtales</taxon>
        <taxon>Lythraceae</taxon>
        <taxon>Punica</taxon>
    </lineage>
</organism>
<dbReference type="PANTHER" id="PTHR36893">
    <property type="entry name" value="OS01G0275950 PROTEIN"/>
    <property type="match status" value="1"/>
</dbReference>
<evidence type="ECO:0000313" key="1">
    <source>
        <dbReference type="EMBL" id="OWM73513.1"/>
    </source>
</evidence>
<dbReference type="SUPFAM" id="SSF89372">
    <property type="entry name" value="Fucose-specific lectin"/>
    <property type="match status" value="1"/>
</dbReference>
<dbReference type="Proteomes" id="UP000197138">
    <property type="component" value="Unassembled WGS sequence"/>
</dbReference>
<name>A0A218WLQ3_PUNGR</name>
<protein>
    <submittedName>
        <fullName evidence="1">Uncharacterized protein</fullName>
    </submittedName>
</protein>
<gene>
    <name evidence="1" type="ORF">CDL15_Pgr026612</name>
</gene>
<comment type="caution">
    <text evidence="1">The sequence shown here is derived from an EMBL/GenBank/DDBJ whole genome shotgun (WGS) entry which is preliminary data.</text>
</comment>
<dbReference type="Gene3D" id="2.120.10.70">
    <property type="entry name" value="Fucose-specific lectin"/>
    <property type="match status" value="1"/>
</dbReference>
<dbReference type="EMBL" id="MTKT01003950">
    <property type="protein sequence ID" value="OWM73513.1"/>
    <property type="molecule type" value="Genomic_DNA"/>
</dbReference>